<dbReference type="InterPro" id="IPR005883">
    <property type="entry name" value="PilM"/>
</dbReference>
<comment type="caution">
    <text evidence="2">The sequence shown here is derived from an EMBL/GenBank/DDBJ whole genome shotgun (WGS) entry which is preliminary data.</text>
</comment>
<dbReference type="InterPro" id="IPR050696">
    <property type="entry name" value="FtsA/MreB"/>
</dbReference>
<protein>
    <submittedName>
        <fullName evidence="2">Type IV pilus assembly protein PilM</fullName>
    </submittedName>
</protein>
<dbReference type="Proteomes" id="UP001519288">
    <property type="component" value="Unassembled WGS sequence"/>
</dbReference>
<evidence type="ECO:0000313" key="3">
    <source>
        <dbReference type="Proteomes" id="UP001519288"/>
    </source>
</evidence>
<keyword evidence="3" id="KW-1185">Reference proteome</keyword>
<dbReference type="Pfam" id="PF11104">
    <property type="entry name" value="PilM_2"/>
    <property type="match status" value="1"/>
</dbReference>
<dbReference type="RefSeq" id="WP_209863163.1">
    <property type="nucleotide sequence ID" value="NZ_JAGGLD010000004.1"/>
</dbReference>
<proteinExistence type="predicted"/>
<evidence type="ECO:0000313" key="2">
    <source>
        <dbReference type="EMBL" id="MBP2001579.1"/>
    </source>
</evidence>
<dbReference type="Gene3D" id="3.30.420.40">
    <property type="match status" value="2"/>
</dbReference>
<keyword evidence="1" id="KW-0175">Coiled coil</keyword>
<evidence type="ECO:0000256" key="1">
    <source>
        <dbReference type="SAM" id="Coils"/>
    </source>
</evidence>
<reference evidence="2 3" key="1">
    <citation type="submission" date="2021-03" db="EMBL/GenBank/DDBJ databases">
        <title>Genomic Encyclopedia of Type Strains, Phase IV (KMG-IV): sequencing the most valuable type-strain genomes for metagenomic binning, comparative biology and taxonomic classification.</title>
        <authorList>
            <person name="Goeker M."/>
        </authorList>
    </citation>
    <scope>NUCLEOTIDE SEQUENCE [LARGE SCALE GENOMIC DNA]</scope>
    <source>
        <strain evidence="2 3">DSM 26806</strain>
    </source>
</reference>
<organism evidence="2 3">
    <name type="scientific">Paenibacillus shirakamiensis</name>
    <dbReference type="NCBI Taxonomy" id="1265935"/>
    <lineage>
        <taxon>Bacteria</taxon>
        <taxon>Bacillati</taxon>
        <taxon>Bacillota</taxon>
        <taxon>Bacilli</taxon>
        <taxon>Bacillales</taxon>
        <taxon>Paenibacillaceae</taxon>
        <taxon>Paenibacillus</taxon>
    </lineage>
</organism>
<dbReference type="EMBL" id="JAGGLD010000004">
    <property type="protein sequence ID" value="MBP2001579.1"/>
    <property type="molecule type" value="Genomic_DNA"/>
</dbReference>
<feature type="coiled-coil region" evidence="1">
    <location>
        <begin position="376"/>
        <end position="403"/>
    </location>
</feature>
<dbReference type="PANTHER" id="PTHR32432:SF3">
    <property type="entry name" value="ETHANOLAMINE UTILIZATION PROTEIN EUTJ"/>
    <property type="match status" value="1"/>
</dbReference>
<sequence>MFGISSSRVGITIEQNAIRYVRLKKSKSSEMESKGCLTLPRGLIIENEITDRSVLGQSVAQWVKQEGLKGSEVNLSIPPSQIIIRRMSIPSLQPKQIEQLVKLEVETALHLPFDYPVYDYITVSQDEDHTHLLVYVAPRELIEGYIQVLTEAGVKVKSVETSATALTRAIQHASLQQEEASPDVMLIHLDAGLLDIHMLHNGQPVFMRTLDLQEADSYALPIELEKDEESVLGATKERSSGFSSSQIVEITAEISRMLNFYQYSLHDGNSRISHIIISGRSDLQEQLEHELELSHAELNIRSLVRFAEGASNAELEMYRMAVGAAIRDRAIRSINLYPQEDREARIYPMLVMSLGALWLLGGIASGILYVQGHNHVNQHSNQLQVLQEENAQLQVKLNKLSSGGANQVTNPADIIASINEMKMDAVQVVDSMQRPLPVGGALMNAAYSQNKELNVTVGFTSMSDAATYLASLRKLPFAVSTEITKLTQDNGNAGAAQIYTAVYKILMKNADQSANGEAG</sequence>
<gene>
    <name evidence="2" type="ORF">J2Z69_002624</name>
</gene>
<name>A0ABS4JIN8_9BACL</name>
<dbReference type="Gene3D" id="3.30.1490.300">
    <property type="match status" value="1"/>
</dbReference>
<dbReference type="InterPro" id="IPR043129">
    <property type="entry name" value="ATPase_NBD"/>
</dbReference>
<accession>A0ABS4JIN8</accession>
<dbReference type="SUPFAM" id="SSF53067">
    <property type="entry name" value="Actin-like ATPase domain"/>
    <property type="match status" value="1"/>
</dbReference>
<dbReference type="PANTHER" id="PTHR32432">
    <property type="entry name" value="CELL DIVISION PROTEIN FTSA-RELATED"/>
    <property type="match status" value="1"/>
</dbReference>